<evidence type="ECO:0000313" key="2">
    <source>
        <dbReference type="Proteomes" id="UP000789525"/>
    </source>
</evidence>
<gene>
    <name evidence="1" type="ORF">ACOLOM_LOCUS6003</name>
</gene>
<organism evidence="1 2">
    <name type="scientific">Acaulospora colombiana</name>
    <dbReference type="NCBI Taxonomy" id="27376"/>
    <lineage>
        <taxon>Eukaryota</taxon>
        <taxon>Fungi</taxon>
        <taxon>Fungi incertae sedis</taxon>
        <taxon>Mucoromycota</taxon>
        <taxon>Glomeromycotina</taxon>
        <taxon>Glomeromycetes</taxon>
        <taxon>Diversisporales</taxon>
        <taxon>Acaulosporaceae</taxon>
        <taxon>Acaulospora</taxon>
    </lineage>
</organism>
<reference evidence="1" key="1">
    <citation type="submission" date="2021-06" db="EMBL/GenBank/DDBJ databases">
        <authorList>
            <person name="Kallberg Y."/>
            <person name="Tangrot J."/>
            <person name="Rosling A."/>
        </authorList>
    </citation>
    <scope>NUCLEOTIDE SEQUENCE</scope>
    <source>
        <strain evidence="1">CL356</strain>
    </source>
</reference>
<protein>
    <submittedName>
        <fullName evidence="1">14573_t:CDS:1</fullName>
    </submittedName>
</protein>
<accession>A0ACA9MCF5</accession>
<keyword evidence="2" id="KW-1185">Reference proteome</keyword>
<dbReference type="EMBL" id="CAJVPT010011807">
    <property type="protein sequence ID" value="CAG8582157.1"/>
    <property type="molecule type" value="Genomic_DNA"/>
</dbReference>
<proteinExistence type="predicted"/>
<sequence length="264" mass="30183">MNTRSGKLMYSILQLERLNSVGTYMIHKDSTNAPYQAYQIEGIANSKRATDITHLDISTTSLSKETYQLLRSRFISLEHLSLYESCDVFRTYGPSELDWSSFRRLISLSIAGDPGANFTFIGSIPELVRTCRSLKQLFLSDRGDEMDPADHGRSKGWSSSQHGWWNQRTPLEYFQLDVKKSATILLVGSIPVHEMRLINRDYGHFDGPFSIDPEIFPHLQILTVHSSFIRKAWGYDPDSIWTEPLCHLGEERDVDIRIEGVPLP</sequence>
<evidence type="ECO:0000313" key="1">
    <source>
        <dbReference type="EMBL" id="CAG8582157.1"/>
    </source>
</evidence>
<comment type="caution">
    <text evidence="1">The sequence shown here is derived from an EMBL/GenBank/DDBJ whole genome shotgun (WGS) entry which is preliminary data.</text>
</comment>
<name>A0ACA9MCF5_9GLOM</name>
<dbReference type="Proteomes" id="UP000789525">
    <property type="component" value="Unassembled WGS sequence"/>
</dbReference>